<reference evidence="3" key="1">
    <citation type="journal article" date="2019" name="Int. J. Syst. Evol. Microbiol.">
        <title>The Global Catalogue of Microorganisms (GCM) 10K type strain sequencing project: providing services to taxonomists for standard genome sequencing and annotation.</title>
        <authorList>
            <consortium name="The Broad Institute Genomics Platform"/>
            <consortium name="The Broad Institute Genome Sequencing Center for Infectious Disease"/>
            <person name="Wu L."/>
            <person name="Ma J."/>
        </authorList>
    </citation>
    <scope>NUCLEOTIDE SEQUENCE [LARGE SCALE GENOMIC DNA]</scope>
    <source>
        <strain evidence="3">TBRC 7912</strain>
    </source>
</reference>
<accession>A0ABV8FH93</accession>
<name>A0ABV8FH93_9ACTN</name>
<evidence type="ECO:0000256" key="1">
    <source>
        <dbReference type="SAM" id="MobiDB-lite"/>
    </source>
</evidence>
<comment type="caution">
    <text evidence="2">The sequence shown here is derived from an EMBL/GenBank/DDBJ whole genome shotgun (WGS) entry which is preliminary data.</text>
</comment>
<organism evidence="2 3">
    <name type="scientific">Streptosporangium jomthongense</name>
    <dbReference type="NCBI Taxonomy" id="1193683"/>
    <lineage>
        <taxon>Bacteria</taxon>
        <taxon>Bacillati</taxon>
        <taxon>Actinomycetota</taxon>
        <taxon>Actinomycetes</taxon>
        <taxon>Streptosporangiales</taxon>
        <taxon>Streptosporangiaceae</taxon>
        <taxon>Streptosporangium</taxon>
    </lineage>
</organism>
<gene>
    <name evidence="2" type="ORF">ACFOYY_41335</name>
</gene>
<feature type="compositionally biased region" description="Polar residues" evidence="1">
    <location>
        <begin position="166"/>
        <end position="175"/>
    </location>
</feature>
<dbReference type="RefSeq" id="WP_386196993.1">
    <property type="nucleotide sequence ID" value="NZ_JBHSBC010000060.1"/>
</dbReference>
<feature type="region of interest" description="Disordered" evidence="1">
    <location>
        <begin position="156"/>
        <end position="175"/>
    </location>
</feature>
<proteinExistence type="predicted"/>
<sequence>MWSSVIAVLGTLAGVLVTGGLAHWAARAARREARQDQAGQARLEAVVALAHALSDHRLASWKAWQAALTGADEDWVRELREAAHGTRSAVTDPAVRVRLLYPDAPQVREAATAAATATYALRTAATVEELQELRAAAVAATDRLVDVAGAHLAAVTGEKRPKKQVTGPTPLSAVQ</sequence>
<evidence type="ECO:0000313" key="2">
    <source>
        <dbReference type="EMBL" id="MFC3986633.1"/>
    </source>
</evidence>
<protein>
    <submittedName>
        <fullName evidence="2">Protein kilB</fullName>
    </submittedName>
</protein>
<keyword evidence="3" id="KW-1185">Reference proteome</keyword>
<dbReference type="EMBL" id="JBHSBC010000060">
    <property type="protein sequence ID" value="MFC3986633.1"/>
    <property type="molecule type" value="Genomic_DNA"/>
</dbReference>
<dbReference type="Proteomes" id="UP001595698">
    <property type="component" value="Unassembled WGS sequence"/>
</dbReference>
<evidence type="ECO:0000313" key="3">
    <source>
        <dbReference type="Proteomes" id="UP001595698"/>
    </source>
</evidence>